<evidence type="ECO:0000256" key="12">
    <source>
        <dbReference type="ARBA" id="ARBA00041058"/>
    </source>
</evidence>
<comment type="similarity">
    <text evidence="2">Belongs to the zinc-containing alcohol dehydrogenase family. Quinone oxidoreductase subfamily.</text>
</comment>
<protein>
    <recommendedName>
        <fullName evidence="12">Enoyl-[acyl-carrier-protein] reductase, mitochondrial</fullName>
        <ecNumber evidence="11">1.3.1.104</ecNumber>
    </recommendedName>
    <alternativeName>
        <fullName evidence="13">2-enoyl thioester reductase</fullName>
    </alternativeName>
</protein>
<evidence type="ECO:0000256" key="14">
    <source>
        <dbReference type="ARBA" id="ARBA00048843"/>
    </source>
</evidence>
<accession>A0ABM1DZX6</accession>
<sequence>MALIRLVFSICGKPMALRPYGRNISISSTCGTKASSLVYEQHGDPEKVVEKVSVDIPRALNLKDILVRLLVAPVNPADINTIQGTYGVSPPLPAVGGNEGVAEVIDVGDAVRFCRPGDRVIPAIPGCGTWRTHSIMFADQLRKVPDGVPDAEAAMVAVNACTAYRMLCDYELLKRDDVIMQNGANSGVGQNVIQIAREMGLLSINIVRDRDDMADLKRHLMALGANYVFTEDSFRKEGGAFFKNEKKLRPKLAFNCVGGKSSTELMRHLDDGGKMVTYGGMSRQPIIIPTGVMIFKRLKAEGFWMTKWNEANRDTDQQDIMFNTIFGLMKEGKLVAPPADRVPFSDYERAISAAVKPYTRKQLLVPDS</sequence>
<evidence type="ECO:0000259" key="15">
    <source>
        <dbReference type="SMART" id="SM00829"/>
    </source>
</evidence>
<evidence type="ECO:0000256" key="5">
    <source>
        <dbReference type="ARBA" id="ARBA00022857"/>
    </source>
</evidence>
<evidence type="ECO:0000256" key="2">
    <source>
        <dbReference type="ARBA" id="ARBA00010371"/>
    </source>
</evidence>
<dbReference type="Proteomes" id="UP000695022">
    <property type="component" value="Unplaced"/>
</dbReference>
<keyword evidence="8" id="KW-0443">Lipid metabolism</keyword>
<keyword evidence="4" id="KW-0276">Fatty acid metabolism</keyword>
<dbReference type="CDD" id="cd08290">
    <property type="entry name" value="ETR"/>
    <property type="match status" value="1"/>
</dbReference>
<dbReference type="InterPro" id="IPR011032">
    <property type="entry name" value="GroES-like_sf"/>
</dbReference>
<dbReference type="InterPro" id="IPR051034">
    <property type="entry name" value="Mito_Enoyl-ACP_Reductase"/>
</dbReference>
<dbReference type="PANTHER" id="PTHR43981:SF2">
    <property type="entry name" value="ENOYL-[ACYL-CARRIER-PROTEIN] REDUCTASE, MITOCHONDRIAL"/>
    <property type="match status" value="1"/>
</dbReference>
<dbReference type="SUPFAM" id="SSF50129">
    <property type="entry name" value="GroES-like"/>
    <property type="match status" value="1"/>
</dbReference>
<dbReference type="Gene3D" id="3.40.50.720">
    <property type="entry name" value="NAD(P)-binding Rossmann-like Domain"/>
    <property type="match status" value="1"/>
</dbReference>
<keyword evidence="9" id="KW-0496">Mitochondrion</keyword>
<dbReference type="InterPro" id="IPR036291">
    <property type="entry name" value="NAD(P)-bd_dom_sf"/>
</dbReference>
<reference evidence="17" key="1">
    <citation type="submission" date="2025-08" db="UniProtKB">
        <authorList>
            <consortium name="RefSeq"/>
        </authorList>
    </citation>
    <scope>IDENTIFICATION</scope>
</reference>
<dbReference type="SMART" id="SM00829">
    <property type="entry name" value="PKS_ER"/>
    <property type="match status" value="1"/>
</dbReference>
<dbReference type="Pfam" id="PF08240">
    <property type="entry name" value="ADH_N"/>
    <property type="match status" value="1"/>
</dbReference>
<evidence type="ECO:0000256" key="11">
    <source>
        <dbReference type="ARBA" id="ARBA00038963"/>
    </source>
</evidence>
<keyword evidence="6" id="KW-0809">Transit peptide</keyword>
<evidence type="ECO:0000256" key="9">
    <source>
        <dbReference type="ARBA" id="ARBA00023128"/>
    </source>
</evidence>
<gene>
    <name evidence="17" type="primary">LOC106807617</name>
</gene>
<keyword evidence="16" id="KW-1185">Reference proteome</keyword>
<evidence type="ECO:0000256" key="8">
    <source>
        <dbReference type="ARBA" id="ARBA00023098"/>
    </source>
</evidence>
<keyword evidence="5" id="KW-0521">NADP</keyword>
<dbReference type="SUPFAM" id="SSF51735">
    <property type="entry name" value="NAD(P)-binding Rossmann-fold domains"/>
    <property type="match status" value="1"/>
</dbReference>
<proteinExistence type="inferred from homology"/>
<dbReference type="RefSeq" id="XP_014665497.1">
    <property type="nucleotide sequence ID" value="XM_014810011.1"/>
</dbReference>
<evidence type="ECO:0000256" key="7">
    <source>
        <dbReference type="ARBA" id="ARBA00023002"/>
    </source>
</evidence>
<dbReference type="Pfam" id="PF00107">
    <property type="entry name" value="ADH_zinc_N"/>
    <property type="match status" value="1"/>
</dbReference>
<dbReference type="PANTHER" id="PTHR43981">
    <property type="entry name" value="ENOYL-[ACYL-CARRIER-PROTEIN] REDUCTASE, MITOCHONDRIAL"/>
    <property type="match status" value="1"/>
</dbReference>
<evidence type="ECO:0000256" key="1">
    <source>
        <dbReference type="ARBA" id="ARBA00004173"/>
    </source>
</evidence>
<evidence type="ECO:0000256" key="3">
    <source>
        <dbReference type="ARBA" id="ARBA00022516"/>
    </source>
</evidence>
<organism evidence="16 17">
    <name type="scientific">Priapulus caudatus</name>
    <name type="common">Priapulid worm</name>
    <dbReference type="NCBI Taxonomy" id="37621"/>
    <lineage>
        <taxon>Eukaryota</taxon>
        <taxon>Metazoa</taxon>
        <taxon>Ecdysozoa</taxon>
        <taxon>Scalidophora</taxon>
        <taxon>Priapulida</taxon>
        <taxon>Priapulimorpha</taxon>
        <taxon>Priapulimorphida</taxon>
        <taxon>Priapulidae</taxon>
        <taxon>Priapulus</taxon>
    </lineage>
</organism>
<evidence type="ECO:0000256" key="4">
    <source>
        <dbReference type="ARBA" id="ARBA00022832"/>
    </source>
</evidence>
<evidence type="ECO:0000313" key="17">
    <source>
        <dbReference type="RefSeq" id="XP_014665497.1"/>
    </source>
</evidence>
<evidence type="ECO:0000256" key="10">
    <source>
        <dbReference type="ARBA" id="ARBA00023160"/>
    </source>
</evidence>
<dbReference type="InterPro" id="IPR020843">
    <property type="entry name" value="ER"/>
</dbReference>
<evidence type="ECO:0000313" key="16">
    <source>
        <dbReference type="Proteomes" id="UP000695022"/>
    </source>
</evidence>
<evidence type="ECO:0000256" key="13">
    <source>
        <dbReference type="ARBA" id="ARBA00042123"/>
    </source>
</evidence>
<dbReference type="GeneID" id="106807617"/>
<dbReference type="Gene3D" id="3.90.180.10">
    <property type="entry name" value="Medium-chain alcohol dehydrogenases, catalytic domain"/>
    <property type="match status" value="1"/>
</dbReference>
<keyword evidence="10" id="KW-0275">Fatty acid biosynthesis</keyword>
<keyword evidence="3" id="KW-0444">Lipid biosynthesis</keyword>
<evidence type="ECO:0000256" key="6">
    <source>
        <dbReference type="ARBA" id="ARBA00022946"/>
    </source>
</evidence>
<comment type="catalytic activity">
    <reaction evidence="14">
        <text>a 2,3-saturated acyl-[ACP] + NADP(+) = a (2E)-enoyl-[ACP] + NADPH + H(+)</text>
        <dbReference type="Rhea" id="RHEA:22564"/>
        <dbReference type="Rhea" id="RHEA-COMP:9925"/>
        <dbReference type="Rhea" id="RHEA-COMP:9926"/>
        <dbReference type="ChEBI" id="CHEBI:15378"/>
        <dbReference type="ChEBI" id="CHEBI:57783"/>
        <dbReference type="ChEBI" id="CHEBI:58349"/>
        <dbReference type="ChEBI" id="CHEBI:78784"/>
        <dbReference type="ChEBI" id="CHEBI:78785"/>
        <dbReference type="EC" id="1.3.1.104"/>
    </reaction>
</comment>
<dbReference type="InterPro" id="IPR013149">
    <property type="entry name" value="ADH-like_C"/>
</dbReference>
<dbReference type="EC" id="1.3.1.104" evidence="11"/>
<feature type="domain" description="Enoyl reductase (ER)" evidence="15">
    <location>
        <begin position="43"/>
        <end position="355"/>
    </location>
</feature>
<keyword evidence="7" id="KW-0560">Oxidoreductase</keyword>
<dbReference type="InterPro" id="IPR013154">
    <property type="entry name" value="ADH-like_N"/>
</dbReference>
<name>A0ABM1DZX6_PRICU</name>
<comment type="subcellular location">
    <subcellularLocation>
        <location evidence="1">Mitochondrion</location>
    </subcellularLocation>
</comment>